<dbReference type="CTD" id="20205440"/>
<dbReference type="HOGENOM" id="CLU_564168_0_0_1"/>
<dbReference type="Proteomes" id="UP000015101">
    <property type="component" value="Unassembled WGS sequence"/>
</dbReference>
<name>T1F9E1_HELRO</name>
<evidence type="ECO:0000313" key="4">
    <source>
        <dbReference type="EnsemblMetazoa" id="HelroP175573"/>
    </source>
</evidence>
<organism evidence="4 5">
    <name type="scientific">Helobdella robusta</name>
    <name type="common">Californian leech</name>
    <dbReference type="NCBI Taxonomy" id="6412"/>
    <lineage>
        <taxon>Eukaryota</taxon>
        <taxon>Metazoa</taxon>
        <taxon>Spiralia</taxon>
        <taxon>Lophotrochozoa</taxon>
        <taxon>Annelida</taxon>
        <taxon>Clitellata</taxon>
        <taxon>Hirudinea</taxon>
        <taxon>Rhynchobdellida</taxon>
        <taxon>Glossiphoniidae</taxon>
        <taxon>Helobdella</taxon>
    </lineage>
</organism>
<dbReference type="KEGG" id="hro:HELRODRAFT_175573"/>
<dbReference type="STRING" id="6412.T1F9E1"/>
<dbReference type="RefSeq" id="XP_009021241.1">
    <property type="nucleotide sequence ID" value="XM_009022993.1"/>
</dbReference>
<dbReference type="GeneID" id="20205440"/>
<gene>
    <name evidence="4" type="primary">20205440</name>
    <name evidence="3" type="ORF">HELRODRAFT_175573</name>
</gene>
<reference evidence="5" key="1">
    <citation type="submission" date="2012-12" db="EMBL/GenBank/DDBJ databases">
        <authorList>
            <person name="Hellsten U."/>
            <person name="Grimwood J."/>
            <person name="Chapman J.A."/>
            <person name="Shapiro H."/>
            <person name="Aerts A."/>
            <person name="Otillar R.P."/>
            <person name="Terry A.Y."/>
            <person name="Boore J.L."/>
            <person name="Simakov O."/>
            <person name="Marletaz F."/>
            <person name="Cho S.-J."/>
            <person name="Edsinger-Gonzales E."/>
            <person name="Havlak P."/>
            <person name="Kuo D.-H."/>
            <person name="Larsson T."/>
            <person name="Lv J."/>
            <person name="Arendt D."/>
            <person name="Savage R."/>
            <person name="Osoegawa K."/>
            <person name="de Jong P."/>
            <person name="Lindberg D.R."/>
            <person name="Seaver E.C."/>
            <person name="Weisblat D.A."/>
            <person name="Putnam N.H."/>
            <person name="Grigoriev I.V."/>
            <person name="Rokhsar D.S."/>
        </authorList>
    </citation>
    <scope>NUCLEOTIDE SEQUENCE</scope>
</reference>
<feature type="region of interest" description="Disordered" evidence="2">
    <location>
        <begin position="309"/>
        <end position="333"/>
    </location>
</feature>
<protein>
    <submittedName>
        <fullName evidence="3 4">Uncharacterized protein</fullName>
    </submittedName>
</protein>
<proteinExistence type="predicted"/>
<dbReference type="EMBL" id="KB096900">
    <property type="protein sequence ID" value="ESO00604.1"/>
    <property type="molecule type" value="Genomic_DNA"/>
</dbReference>
<accession>T1F9E1</accession>
<reference evidence="3 5" key="2">
    <citation type="journal article" date="2013" name="Nature">
        <title>Insights into bilaterian evolution from three spiralian genomes.</title>
        <authorList>
            <person name="Simakov O."/>
            <person name="Marletaz F."/>
            <person name="Cho S.J."/>
            <person name="Edsinger-Gonzales E."/>
            <person name="Havlak P."/>
            <person name="Hellsten U."/>
            <person name="Kuo D.H."/>
            <person name="Larsson T."/>
            <person name="Lv J."/>
            <person name="Arendt D."/>
            <person name="Savage R."/>
            <person name="Osoegawa K."/>
            <person name="de Jong P."/>
            <person name="Grimwood J."/>
            <person name="Chapman J.A."/>
            <person name="Shapiro H."/>
            <person name="Aerts A."/>
            <person name="Otillar R.P."/>
            <person name="Terry A.Y."/>
            <person name="Boore J.L."/>
            <person name="Grigoriev I.V."/>
            <person name="Lindberg D.R."/>
            <person name="Seaver E.C."/>
            <person name="Weisblat D.A."/>
            <person name="Putnam N.H."/>
            <person name="Rokhsar D.S."/>
        </authorList>
    </citation>
    <scope>NUCLEOTIDE SEQUENCE</scope>
</reference>
<feature type="coiled-coil region" evidence="1">
    <location>
        <begin position="11"/>
        <end position="45"/>
    </location>
</feature>
<dbReference type="EMBL" id="AMQM01005341">
    <property type="status" value="NOT_ANNOTATED_CDS"/>
    <property type="molecule type" value="Genomic_DNA"/>
</dbReference>
<dbReference type="eggNOG" id="KOG0614">
    <property type="taxonomic scope" value="Eukaryota"/>
</dbReference>
<evidence type="ECO:0000313" key="3">
    <source>
        <dbReference type="EMBL" id="ESO00604.1"/>
    </source>
</evidence>
<feature type="region of interest" description="Disordered" evidence="2">
    <location>
        <begin position="409"/>
        <end position="444"/>
    </location>
</feature>
<dbReference type="InParanoid" id="T1F9E1"/>
<dbReference type="AlphaFoldDB" id="T1F9E1"/>
<evidence type="ECO:0000256" key="2">
    <source>
        <dbReference type="SAM" id="MobiDB-lite"/>
    </source>
</evidence>
<dbReference type="EnsemblMetazoa" id="HelroT175573">
    <property type="protein sequence ID" value="HelroP175573"/>
    <property type="gene ID" value="HelroG175573"/>
</dbReference>
<dbReference type="Gene3D" id="1.20.5.170">
    <property type="match status" value="1"/>
</dbReference>
<keyword evidence="5" id="KW-1185">Reference proteome</keyword>
<reference evidence="4" key="3">
    <citation type="submission" date="2015-06" db="UniProtKB">
        <authorList>
            <consortium name="EnsemblMetazoa"/>
        </authorList>
    </citation>
    <scope>IDENTIFICATION</scope>
</reference>
<evidence type="ECO:0000313" key="5">
    <source>
        <dbReference type="Proteomes" id="UP000015101"/>
    </source>
</evidence>
<keyword evidence="1" id="KW-0175">Coiled coil</keyword>
<sequence length="484" mass="53658">MATVREMQLLLRQKLEEVRQRDRLIDELEKELEEKDLLIEKLWKQLEKYKSILEAQKRVEKINRVRCNCLRDRVGIENGSAQPLYGNLLNVENSGYKFNVDDCDVVGNAAAEKNDAKPELNNSSNEKKVSSRECPCGRSNCSGDCSHTHRVSIIENFFLTNIENSPNKSQTRPTKSTSFGGGAISPFFLTTASTTSTTTPNATTTSIAKKLIASKSTSCKPRHSISSRLSLMSAEKLTFVPLITPFLLTTKPATTTSLSSLVSPSATTTKNITNAIIPPPQATCTPTVAAIPTSPVEICIDGVGADETKKKADHSKSRPKFGRHSLSMNHPSIANNRRSFNEELPTEHFDRSFNFAKESLNIASMQDKDNNQKSLTINQNVHRSFEDNHKMTTTKINLNDDVSITCNRKNEDDKTDNGNNTDPLIQIKTPSPTRSSTDDTDYKSSERVKRIAISAEPASAQLFSLNMLLNSLTRVSKSKKFVAV</sequence>
<evidence type="ECO:0000256" key="1">
    <source>
        <dbReference type="SAM" id="Coils"/>
    </source>
</evidence>